<dbReference type="InParanoid" id="A0A2V0NXG5"/>
<dbReference type="InterPro" id="IPR006652">
    <property type="entry name" value="Kelch_1"/>
</dbReference>
<keyword evidence="1" id="KW-0880">Kelch repeat</keyword>
<reference evidence="3 4" key="1">
    <citation type="journal article" date="2018" name="Sci. Rep.">
        <title>Raphidocelis subcapitata (=Pseudokirchneriella subcapitata) provides an insight into genome evolution and environmental adaptations in the Sphaeropleales.</title>
        <authorList>
            <person name="Suzuki S."/>
            <person name="Yamaguchi H."/>
            <person name="Nakajima N."/>
            <person name="Kawachi M."/>
        </authorList>
    </citation>
    <scope>NUCLEOTIDE SEQUENCE [LARGE SCALE GENOMIC DNA]</scope>
    <source>
        <strain evidence="3 4">NIES-35</strain>
    </source>
</reference>
<evidence type="ECO:0000313" key="3">
    <source>
        <dbReference type="EMBL" id="GBF89617.1"/>
    </source>
</evidence>
<dbReference type="PANTHER" id="PTHR46093:SF3">
    <property type="entry name" value="ACYL-COA-BINDING DOMAIN-CONTAINING PROTEIN 4"/>
    <property type="match status" value="1"/>
</dbReference>
<dbReference type="Pfam" id="PF24681">
    <property type="entry name" value="Kelch_KLHDC2_KLHL20_DRC7"/>
    <property type="match status" value="1"/>
</dbReference>
<protein>
    <recommendedName>
        <fullName evidence="5">Galactose oxidase</fullName>
    </recommendedName>
</protein>
<name>A0A2V0NXG5_9CHLO</name>
<dbReference type="InterPro" id="IPR015915">
    <property type="entry name" value="Kelch-typ_b-propeller"/>
</dbReference>
<keyword evidence="2" id="KW-0677">Repeat</keyword>
<evidence type="ECO:0000256" key="2">
    <source>
        <dbReference type="ARBA" id="ARBA00022737"/>
    </source>
</evidence>
<evidence type="ECO:0000256" key="1">
    <source>
        <dbReference type="ARBA" id="ARBA00022441"/>
    </source>
</evidence>
<dbReference type="EMBL" id="BDRX01000011">
    <property type="protein sequence ID" value="GBF89617.1"/>
    <property type="molecule type" value="Genomic_DNA"/>
</dbReference>
<keyword evidence="4" id="KW-1185">Reference proteome</keyword>
<dbReference type="OrthoDB" id="10251809at2759"/>
<evidence type="ECO:0008006" key="5">
    <source>
        <dbReference type="Google" id="ProtNLM"/>
    </source>
</evidence>
<dbReference type="Pfam" id="PF01344">
    <property type="entry name" value="Kelch_1"/>
    <property type="match status" value="1"/>
</dbReference>
<accession>A0A2V0NXG5</accession>
<evidence type="ECO:0000313" key="4">
    <source>
        <dbReference type="Proteomes" id="UP000247498"/>
    </source>
</evidence>
<organism evidence="3 4">
    <name type="scientific">Raphidocelis subcapitata</name>
    <dbReference type="NCBI Taxonomy" id="307507"/>
    <lineage>
        <taxon>Eukaryota</taxon>
        <taxon>Viridiplantae</taxon>
        <taxon>Chlorophyta</taxon>
        <taxon>core chlorophytes</taxon>
        <taxon>Chlorophyceae</taxon>
        <taxon>CS clade</taxon>
        <taxon>Sphaeropleales</taxon>
        <taxon>Selenastraceae</taxon>
        <taxon>Raphidocelis</taxon>
    </lineage>
</organism>
<dbReference type="SUPFAM" id="SSF117281">
    <property type="entry name" value="Kelch motif"/>
    <property type="match status" value="2"/>
</dbReference>
<dbReference type="Proteomes" id="UP000247498">
    <property type="component" value="Unassembled WGS sequence"/>
</dbReference>
<comment type="caution">
    <text evidence="3">The sequence shown here is derived from an EMBL/GenBank/DDBJ whole genome shotgun (WGS) entry which is preliminary data.</text>
</comment>
<proteinExistence type="predicted"/>
<dbReference type="AlphaFoldDB" id="A0A2V0NXG5"/>
<dbReference type="STRING" id="307507.A0A2V0NXG5"/>
<gene>
    <name evidence="3" type="ORF">Rsub_02335</name>
</gene>
<dbReference type="PANTHER" id="PTHR46093">
    <property type="entry name" value="ACYL-COA-BINDING DOMAIN-CONTAINING PROTEIN 5"/>
    <property type="match status" value="1"/>
</dbReference>
<dbReference type="Gene3D" id="2.120.10.80">
    <property type="entry name" value="Kelch-type beta propeller"/>
    <property type="match status" value="2"/>
</dbReference>
<sequence>MTVTVNIEEVAKGEPLLPRSGACAAPLPEGHAAAAIMIGGYVETPDKKRSGTNEAWTYERGGGWKLVQFAEGPVPGPRIASQAVLVGSNVWLIGGWDPSQQGPSAFLDDVWKLDTADWSWSKVDLEGSELFGGGISRFQAEAVGNNIYIHTHRCSDHILLLDTAAPRPALRRLAVTPDPEAGAPSARGLHSLTRVCDGLLLFGGAPQSGPMVGDLWRLDLASLSWRRLTPAGPQPHVRCSHIAAAVGPSKLLVVGGAFYGASGGLEMLGDAFAYDVAKNEWEAVQPAAGGALPSPRNAAVGAALRGGSGMLELLIHGGWRAFVESYSDTFILTI</sequence>